<dbReference type="PANTHER" id="PTHR40661:SF3">
    <property type="entry name" value="FELS-1 PROPHAGE TRANSCRIPTIONAL REGULATOR"/>
    <property type="match status" value="1"/>
</dbReference>
<protein>
    <submittedName>
        <fullName evidence="4">Transcriptional regulator</fullName>
    </submittedName>
</protein>
<keyword evidence="1" id="KW-0805">Transcription regulation</keyword>
<accession>A0A5M9Z4W7</accession>
<dbReference type="GO" id="GO:0003677">
    <property type="term" value="F:DNA binding"/>
    <property type="evidence" value="ECO:0007669"/>
    <property type="project" value="UniProtKB-KW"/>
</dbReference>
<evidence type="ECO:0000256" key="1">
    <source>
        <dbReference type="ARBA" id="ARBA00023015"/>
    </source>
</evidence>
<dbReference type="CDD" id="cd00093">
    <property type="entry name" value="HTH_XRE"/>
    <property type="match status" value="2"/>
</dbReference>
<dbReference type="AlphaFoldDB" id="A0A5M9Z4W7"/>
<dbReference type="Pfam" id="PF01381">
    <property type="entry name" value="HTH_3"/>
    <property type="match status" value="2"/>
</dbReference>
<evidence type="ECO:0000313" key="4">
    <source>
        <dbReference type="EMBL" id="KAA8813514.1"/>
    </source>
</evidence>
<dbReference type="InterPro" id="IPR010982">
    <property type="entry name" value="Lambda_DNA-bd_dom_sf"/>
</dbReference>
<dbReference type="SUPFAM" id="SSF47413">
    <property type="entry name" value="lambda repressor-like DNA-binding domains"/>
    <property type="match status" value="2"/>
</dbReference>
<dbReference type="Gene3D" id="1.10.260.40">
    <property type="entry name" value="lambda repressor-like DNA-binding domains"/>
    <property type="match status" value="2"/>
</dbReference>
<keyword evidence="2" id="KW-0238">DNA-binding</keyword>
<dbReference type="Proteomes" id="UP000324504">
    <property type="component" value="Unassembled WGS sequence"/>
</dbReference>
<dbReference type="PROSITE" id="PS50943">
    <property type="entry name" value="HTH_CROC1"/>
    <property type="match status" value="2"/>
</dbReference>
<comment type="caution">
    <text evidence="4">The sequence shown here is derived from an EMBL/GenBank/DDBJ whole genome shotgun (WGS) entry which is preliminary data.</text>
</comment>
<gene>
    <name evidence="4" type="ORF">F1C09_01430</name>
</gene>
<proteinExistence type="predicted"/>
<reference evidence="4 5" key="1">
    <citation type="submission" date="2019-09" db="EMBL/GenBank/DDBJ databases">
        <title>Comparative analysis of L. crispatus genomes revealed niche specific adaptation to different host and body sites.</title>
        <authorList>
            <person name="Pan M."/>
            <person name="Hidalgo-Cantabrana C."/>
            <person name="Barrangou R."/>
        </authorList>
    </citation>
    <scope>NUCLEOTIDE SEQUENCE [LARGE SCALE GENOMIC DNA]</scope>
    <source>
        <strain evidence="4 5">NCK2488</strain>
    </source>
</reference>
<sequence length="213" mass="23873">MIYYIEFKFLKGHIMKDKLKQSIIAITSANLKRILYNQKLTQRDLAALTGISIPSINRYYLGNGAIPQNNLVKIAKALHVSPNELDPSYQPTKDFLSQLAEKTDDPDLKFRTDYLKQLIQTSNLSVQEIASRLNIKPITVYKWLAGVNTPSKENTAKLADLFSVSVNSLADASKEIRLTPQQSKILNALPSDLTNQQTDLIISLIKSVLENAN</sequence>
<dbReference type="EMBL" id="VUAV01000005">
    <property type="protein sequence ID" value="KAA8813514.1"/>
    <property type="molecule type" value="Genomic_DNA"/>
</dbReference>
<keyword evidence="3" id="KW-0804">Transcription</keyword>
<dbReference type="InterPro" id="IPR001387">
    <property type="entry name" value="Cro/C1-type_HTH"/>
</dbReference>
<name>A0A5M9Z4W7_9LACO</name>
<evidence type="ECO:0000256" key="2">
    <source>
        <dbReference type="ARBA" id="ARBA00023125"/>
    </source>
</evidence>
<evidence type="ECO:0000256" key="3">
    <source>
        <dbReference type="ARBA" id="ARBA00023163"/>
    </source>
</evidence>
<evidence type="ECO:0000313" key="5">
    <source>
        <dbReference type="Proteomes" id="UP000324504"/>
    </source>
</evidence>
<dbReference type="PANTHER" id="PTHR40661">
    <property type="match status" value="1"/>
</dbReference>
<dbReference type="SMART" id="SM00530">
    <property type="entry name" value="HTH_XRE"/>
    <property type="match status" value="2"/>
</dbReference>
<organism evidence="4 5">
    <name type="scientific">Lactobacillus crispatus</name>
    <dbReference type="NCBI Taxonomy" id="47770"/>
    <lineage>
        <taxon>Bacteria</taxon>
        <taxon>Bacillati</taxon>
        <taxon>Bacillota</taxon>
        <taxon>Bacilli</taxon>
        <taxon>Lactobacillales</taxon>
        <taxon>Lactobacillaceae</taxon>
        <taxon>Lactobacillus</taxon>
    </lineage>
</organism>